<gene>
    <name evidence="8" type="primary">LOC108556548</name>
</gene>
<dbReference type="PANTHER" id="PTHR46591:SF1">
    <property type="entry name" value="ZINC FINGER FYVE DOMAIN-CONTAINING PROTEIN 26"/>
    <property type="match status" value="1"/>
</dbReference>
<keyword evidence="4" id="KW-0862">Zinc</keyword>
<evidence type="ECO:0000259" key="6">
    <source>
        <dbReference type="PROSITE" id="PS50178"/>
    </source>
</evidence>
<evidence type="ECO:0000256" key="2">
    <source>
        <dbReference type="ARBA" id="ARBA00022723"/>
    </source>
</evidence>
<name>A0ABM1M0U2_NICVS</name>
<dbReference type="InterPro" id="IPR028730">
    <property type="entry name" value="ZFYVE26"/>
</dbReference>
<reference evidence="8" key="1">
    <citation type="submission" date="2025-08" db="UniProtKB">
        <authorList>
            <consortium name="RefSeq"/>
        </authorList>
    </citation>
    <scope>IDENTIFICATION</scope>
    <source>
        <tissue evidence="8">Whole Larva</tissue>
    </source>
</reference>
<evidence type="ECO:0000256" key="3">
    <source>
        <dbReference type="ARBA" id="ARBA00022771"/>
    </source>
</evidence>
<dbReference type="Pfam" id="PF01363">
    <property type="entry name" value="FYVE"/>
    <property type="match status" value="1"/>
</dbReference>
<dbReference type="GeneID" id="108556548"/>
<dbReference type="SMART" id="SM00064">
    <property type="entry name" value="FYVE"/>
    <property type="match status" value="1"/>
</dbReference>
<feature type="domain" description="FYVE-type" evidence="6">
    <location>
        <begin position="710"/>
        <end position="770"/>
    </location>
</feature>
<organism evidence="7 8">
    <name type="scientific">Nicrophorus vespilloides</name>
    <name type="common">Boreal carrion beetle</name>
    <dbReference type="NCBI Taxonomy" id="110193"/>
    <lineage>
        <taxon>Eukaryota</taxon>
        <taxon>Metazoa</taxon>
        <taxon>Ecdysozoa</taxon>
        <taxon>Arthropoda</taxon>
        <taxon>Hexapoda</taxon>
        <taxon>Insecta</taxon>
        <taxon>Pterygota</taxon>
        <taxon>Neoptera</taxon>
        <taxon>Endopterygota</taxon>
        <taxon>Coleoptera</taxon>
        <taxon>Polyphaga</taxon>
        <taxon>Staphyliniformia</taxon>
        <taxon>Silphidae</taxon>
        <taxon>Nicrophorinae</taxon>
        <taxon>Nicrophorus</taxon>
    </lineage>
</organism>
<proteinExistence type="predicted"/>
<keyword evidence="7" id="KW-1185">Reference proteome</keyword>
<dbReference type="Proteomes" id="UP000695000">
    <property type="component" value="Unplaced"/>
</dbReference>
<evidence type="ECO:0000313" key="8">
    <source>
        <dbReference type="RefSeq" id="XP_017768192.1"/>
    </source>
</evidence>
<dbReference type="Gene3D" id="3.30.40.10">
    <property type="entry name" value="Zinc/RING finger domain, C3HC4 (zinc finger)"/>
    <property type="match status" value="1"/>
</dbReference>
<dbReference type="Pfam" id="PF25569">
    <property type="entry name" value="TPR_ZFYVE26"/>
    <property type="match status" value="1"/>
</dbReference>
<dbReference type="InterPro" id="IPR011011">
    <property type="entry name" value="Znf_FYVE_PHD"/>
</dbReference>
<evidence type="ECO:0000256" key="1">
    <source>
        <dbReference type="ARBA" id="ARBA00022553"/>
    </source>
</evidence>
<dbReference type="SUPFAM" id="SSF57903">
    <property type="entry name" value="FYVE/PHD zinc finger"/>
    <property type="match status" value="1"/>
</dbReference>
<dbReference type="InterPro" id="IPR013083">
    <property type="entry name" value="Znf_RING/FYVE/PHD"/>
</dbReference>
<evidence type="ECO:0000313" key="7">
    <source>
        <dbReference type="Proteomes" id="UP000695000"/>
    </source>
</evidence>
<dbReference type="PROSITE" id="PS50178">
    <property type="entry name" value="ZF_FYVE"/>
    <property type="match status" value="1"/>
</dbReference>
<dbReference type="InterPro" id="IPR000306">
    <property type="entry name" value="Znf_FYVE"/>
</dbReference>
<keyword evidence="2" id="KW-0479">Metal-binding</keyword>
<evidence type="ECO:0000256" key="5">
    <source>
        <dbReference type="PROSITE-ProRule" id="PRU00091"/>
    </source>
</evidence>
<dbReference type="RefSeq" id="XP_017768192.1">
    <property type="nucleotide sequence ID" value="XM_017912703.1"/>
</dbReference>
<protein>
    <submittedName>
        <fullName evidence="8">Zinc finger FYVE domain-containing protein 26 homolog isoform X2</fullName>
    </submittedName>
</protein>
<dbReference type="InterPro" id="IPR017455">
    <property type="entry name" value="Znf_FYVE-rel"/>
</dbReference>
<evidence type="ECO:0000256" key="4">
    <source>
        <dbReference type="ARBA" id="ARBA00022833"/>
    </source>
</evidence>
<dbReference type="InterPro" id="IPR057946">
    <property type="entry name" value="TPR_ZFYVE26"/>
</dbReference>
<keyword evidence="3 5" id="KW-0863">Zinc-finger</keyword>
<dbReference type="PANTHER" id="PTHR46591">
    <property type="entry name" value="ZINC FINGER FYVE DOMAIN-CONTAINING PROTEIN 26"/>
    <property type="match status" value="1"/>
</dbReference>
<keyword evidence="1" id="KW-0597">Phosphoprotein</keyword>
<sequence length="1510" mass="176564">MQELQRALPHLRTNQISVEKITKTFFDKAKSNSFYDLFDIALTFPSNRDHCEQMLRVARHFDEDNDDDEFYERISELFEFLDGDEDISFNEILCNPEYELRLESYRAKLETHSKLNDFLNDFFNQIDSKEVGCFNSNHPAHRTFMRINELISDKNSTKYVLRLFNYLKLFLKIFQVEENHADLVSGGRNVSYFEILNQSCTEFVGKLIFVRKLDPLDFDQIFGKLKLDLVYHVASNCFPKVRMNYEETQGEQTWAYIPAKQVFTYIQKRNWLLAFIIGQNYMLDFAMEVNENRTMYFNNFVNLEDIKQLSVLFGNNRIQAALRKDLVKAFVEYLDKNVYDDKDDSFETAEEILEEDVKFKWKSLLDVLESIPEIQLRNWAEYENTKNIILSNLVVDKFEEGHFKYIQYVTDDELRVDLIMNHFSYWPGDFCVSLIRSELSKSTNHDLKEWLDRIEFSESIKAVLDEENWFETHKLCISDPSLVISKLLLAPKTKYLLDYVRIYAISRDVYEQHINLSYIQLMFSFKEPLDEIESLLSLLRRDSSVEICQYLLKTVKNLDHLQFIINYLLKRLPDASNIRDIQISLEILRCLNPNEQEQMRCLIGEPLNIIETLVMNTKLDKLGQVMEALQDKLKFCELADNQISIETIDDLLRKYAEKSLEFRVILQPHPKLLKSCDSKLMQSLDSMYWPDRKPFVMPDDVPDKSDWMPNNEVLECMCCQNTIFSMFNRRHHCRRCGRVICFNCSTKRMNVHKYGDIMVRVCIDCYEQSNAEDYSSNDTTSCRSIMYDYWFLTDNPDHNAILRQEFSFEHAPSVSLCLSIMKHHSRCLEYPKFLLDQCENMLKLLQPTSPNAPQEVDYSLVVKMLKSLAIAAKMVSSDCNLQWGSSQADRILSQADLLGLLAERGCLNLLPIPSHNGTPYVDSTVLRRLRDKLLEMEQWNFALDVSTKAGLDNTAVFAEWGKSYLRAGCLEMARENFSRCFEKSHPHEFLDYSMSIDLDENSVDSSIRKHYHSKSSLIMTETKPQRNPPLLNKIIEILENQTMKVDVNKRKTFNSTDKLEKSTTYRKHHESEQAICIKYKLRNLKMISTGLYMKNSINGSNHIDPIFYNECLYYLNRYGSHLSLLQFYIKNNNVHEALHYIVDNSVSTDVFIDVYLICLKDGIVQQLQSGMSTIDSTLEIWKDYLRSICCHLEKQSLLNSLYQLQQFMGDFVRASMTCIRFYKENAKSYRDLLLNVHFLDKAKDHLRQELEQQQWVKVNPVKKQNCYEEKALANPSLVMKVDSKNINKHINTIKNQIIITNFLANGFKDEKYMINILPNLVTSTEGEGPEDQIPTLFDSHSAKIQLAILTILSRELVEEGFEYADKIITDFKLKPIKVYCQVGRQLAREERYEGIAQLVNCIRSKGENDPSVIDMCDEMLATAVRTLGSNKATSTSQLEMLIKLITDRNIKISMYIETKQLKSAYLLAAKYNRSGDLRRIMREAELLNKPDIKKLCQKLLQTHSHSHKDT</sequence>
<accession>A0ABM1M0U2</accession>